<reference evidence="1" key="1">
    <citation type="journal article" date="2020" name="Stud. Mycol.">
        <title>101 Dothideomycetes genomes: a test case for predicting lifestyles and emergence of pathogens.</title>
        <authorList>
            <person name="Haridas S."/>
            <person name="Albert R."/>
            <person name="Binder M."/>
            <person name="Bloem J."/>
            <person name="Labutti K."/>
            <person name="Salamov A."/>
            <person name="Andreopoulos B."/>
            <person name="Baker S."/>
            <person name="Barry K."/>
            <person name="Bills G."/>
            <person name="Bluhm B."/>
            <person name="Cannon C."/>
            <person name="Castanera R."/>
            <person name="Culley D."/>
            <person name="Daum C."/>
            <person name="Ezra D."/>
            <person name="Gonzalez J."/>
            <person name="Henrissat B."/>
            <person name="Kuo A."/>
            <person name="Liang C."/>
            <person name="Lipzen A."/>
            <person name="Lutzoni F."/>
            <person name="Magnuson J."/>
            <person name="Mondo S."/>
            <person name="Nolan M."/>
            <person name="Ohm R."/>
            <person name="Pangilinan J."/>
            <person name="Park H.-J."/>
            <person name="Ramirez L."/>
            <person name="Alfaro M."/>
            <person name="Sun H."/>
            <person name="Tritt A."/>
            <person name="Yoshinaga Y."/>
            <person name="Zwiers L.-H."/>
            <person name="Turgeon B."/>
            <person name="Goodwin S."/>
            <person name="Spatafora J."/>
            <person name="Crous P."/>
            <person name="Grigoriev I."/>
        </authorList>
    </citation>
    <scope>NUCLEOTIDE SEQUENCE</scope>
    <source>
        <strain evidence="1">CBS 525.71</strain>
    </source>
</reference>
<keyword evidence="2" id="KW-1185">Reference proteome</keyword>
<sequence length="213" mass="23214">MKGLEISLDLLVEIGGVRHAVKYDGGLVMKGFSHMFVPVRKVGDRVQWHAISSKDHGSQLTYEEALRQCATRAPLKEIGLDDLQHTRAILGWCLVATSRLGSNLADYANIGYSRSEEASAGLRFAGGQLGFQQFGMAALDFSLGAKDGKSHFQRVGTYDRVVSAAEKTSVFRTTTNALSRTSCLRSVAIGTSHLPEREQAKECSRGTTQKQHA</sequence>
<gene>
    <name evidence="1" type="ORF">BU25DRAFT_57452</name>
</gene>
<dbReference type="Proteomes" id="UP000799754">
    <property type="component" value="Unassembled WGS sequence"/>
</dbReference>
<comment type="caution">
    <text evidence="1">The sequence shown here is derived from an EMBL/GenBank/DDBJ whole genome shotgun (WGS) entry which is preliminary data.</text>
</comment>
<protein>
    <submittedName>
        <fullName evidence="1">Uncharacterized protein</fullName>
    </submittedName>
</protein>
<organism evidence="1 2">
    <name type="scientific">Macroventuria anomochaeta</name>
    <dbReference type="NCBI Taxonomy" id="301207"/>
    <lineage>
        <taxon>Eukaryota</taxon>
        <taxon>Fungi</taxon>
        <taxon>Dikarya</taxon>
        <taxon>Ascomycota</taxon>
        <taxon>Pezizomycotina</taxon>
        <taxon>Dothideomycetes</taxon>
        <taxon>Pleosporomycetidae</taxon>
        <taxon>Pleosporales</taxon>
        <taxon>Pleosporineae</taxon>
        <taxon>Didymellaceae</taxon>
        <taxon>Macroventuria</taxon>
    </lineage>
</organism>
<dbReference type="EMBL" id="MU006716">
    <property type="protein sequence ID" value="KAF2627659.1"/>
    <property type="molecule type" value="Genomic_DNA"/>
</dbReference>
<name>A0ACB6S2P9_9PLEO</name>
<evidence type="ECO:0000313" key="2">
    <source>
        <dbReference type="Proteomes" id="UP000799754"/>
    </source>
</evidence>
<evidence type="ECO:0000313" key="1">
    <source>
        <dbReference type="EMBL" id="KAF2627659.1"/>
    </source>
</evidence>
<accession>A0ACB6S2P9</accession>
<proteinExistence type="predicted"/>